<dbReference type="Gene3D" id="2.20.70.10">
    <property type="match status" value="1"/>
</dbReference>
<feature type="compositionally biased region" description="Basic and acidic residues" evidence="4">
    <location>
        <begin position="135"/>
        <end position="152"/>
    </location>
</feature>
<dbReference type="GO" id="GO:1904263">
    <property type="term" value="P:positive regulation of TORC1 signaling"/>
    <property type="evidence" value="ECO:0007669"/>
    <property type="project" value="TreeGrafter"/>
</dbReference>
<dbReference type="PANTHER" id="PTHR15911">
    <property type="entry name" value="WW DOMAIN-CONTAINING ADAPTER PROTEIN WITH COILED-COIL"/>
    <property type="match status" value="1"/>
</dbReference>
<sequence>DMQYHSSLFADGGDDNGPLGSRVSPRYQNKSSYIERNKEKRGSLSLAEKKVSHYLATGSLGRPINLDSSYSDGHGPEGGGGGGTSAGGYHEQHRSSGSSGSHLRKERERAVADRGRDYNNQHHQHSTSSSTASQGRDRDYAGHYPDRDRENRAQTSSSSANNGKATSASSSKEVSAQQVQKSALRVCGDWSEHISSSGKRYYYNCKTEVSQWEKPKDWISEMCKTPDHRSKDGRQRLLSQTPHANKISAESRGSRHSSSSEHQQQEHSRHRANSGENTSDSTPTNTHSSSLGRDAHRNRLSIDSNSNNSNLTYPPQHHHHHQQQQQHQHHHQHHPHQRSGSTPGGNNGIPESHHQQDYSRGYSQYESQQHHQYHPPSEYKRQGNDKGRRRRAEGYGAHRFHDTGQGPIDDMDISPSPSPSPSSSQPSSAVGTPQQLPPTSTPMTSDVSSSQYHNSSSTPVLQRAASPQGNPIPTLVNRQTAAPEGEAYDASKFTIQTLKELQNALSMHIIRAQQGNSTAPSGRLLPLPLPMPPHHQHAAFHQQQQQQQHGMMAGPGQMLPEEAMGGRTSPVSATSSRSSCGSPTPSDSSSQNAAVAGSSQVLTAAAMKREETAKLTASLSNYYNEKLIGHVLGWHADAIEKQSTKLWEEWMVNGSLQASQISVQLKRVRSQVRIAEIQSTLHEQRIMSSEQQRQEIENLKTPSNFLPS</sequence>
<dbReference type="GO" id="GO:0010506">
    <property type="term" value="P:regulation of autophagy"/>
    <property type="evidence" value="ECO:0007669"/>
    <property type="project" value="TreeGrafter"/>
</dbReference>
<feature type="compositionally biased region" description="Basic and acidic residues" evidence="4">
    <location>
        <begin position="103"/>
        <end position="120"/>
    </location>
</feature>
<dbReference type="GO" id="GO:0006325">
    <property type="term" value="P:chromatin organization"/>
    <property type="evidence" value="ECO:0007669"/>
    <property type="project" value="UniProtKB-KW"/>
</dbReference>
<comment type="subcellular location">
    <subcellularLocation>
        <location evidence="1">Nucleus</location>
    </subcellularLocation>
</comment>
<gene>
    <name evidence="6" type="ORF">EGW08_016842</name>
</gene>
<dbReference type="Proteomes" id="UP000271974">
    <property type="component" value="Unassembled WGS sequence"/>
</dbReference>
<dbReference type="AlphaFoldDB" id="A0A3S0ZI55"/>
<dbReference type="OrthoDB" id="10072039at2759"/>
<feature type="compositionally biased region" description="Basic residues" evidence="4">
    <location>
        <begin position="316"/>
        <end position="337"/>
    </location>
</feature>
<dbReference type="Pfam" id="PF00397">
    <property type="entry name" value="WW"/>
    <property type="match status" value="1"/>
</dbReference>
<feature type="region of interest" description="Disordered" evidence="4">
    <location>
        <begin position="1"/>
        <end position="189"/>
    </location>
</feature>
<keyword evidence="7" id="KW-1185">Reference proteome</keyword>
<dbReference type="EMBL" id="RQTK01000745">
    <property type="protein sequence ID" value="RUS75403.1"/>
    <property type="molecule type" value="Genomic_DNA"/>
</dbReference>
<feature type="compositionally biased region" description="Low complexity" evidence="4">
    <location>
        <begin position="539"/>
        <end position="558"/>
    </location>
</feature>
<dbReference type="SMART" id="SM00456">
    <property type="entry name" value="WW"/>
    <property type="match status" value="1"/>
</dbReference>
<evidence type="ECO:0000313" key="7">
    <source>
        <dbReference type="Proteomes" id="UP000271974"/>
    </source>
</evidence>
<name>A0A3S0ZI55_ELYCH</name>
<dbReference type="GO" id="GO:0003682">
    <property type="term" value="F:chromatin binding"/>
    <property type="evidence" value="ECO:0007669"/>
    <property type="project" value="TreeGrafter"/>
</dbReference>
<protein>
    <recommendedName>
        <fullName evidence="5">WW domain-containing protein</fullName>
    </recommendedName>
</protein>
<feature type="compositionally biased region" description="Polar residues" evidence="4">
    <location>
        <begin position="274"/>
        <end position="291"/>
    </location>
</feature>
<evidence type="ECO:0000256" key="1">
    <source>
        <dbReference type="ARBA" id="ARBA00004123"/>
    </source>
</evidence>
<feature type="compositionally biased region" description="Low complexity" evidence="4">
    <location>
        <begin position="567"/>
        <end position="590"/>
    </location>
</feature>
<dbReference type="STRING" id="188477.A0A3S0ZI55"/>
<dbReference type="SUPFAM" id="SSF51045">
    <property type="entry name" value="WW domain"/>
    <property type="match status" value="1"/>
</dbReference>
<accession>A0A3S0ZI55</accession>
<feature type="compositionally biased region" description="Gly residues" evidence="4">
    <location>
        <begin position="76"/>
        <end position="86"/>
    </location>
</feature>
<dbReference type="PROSITE" id="PS50020">
    <property type="entry name" value="WW_DOMAIN_2"/>
    <property type="match status" value="1"/>
</dbReference>
<feature type="region of interest" description="Disordered" evidence="4">
    <location>
        <begin position="223"/>
        <end position="476"/>
    </location>
</feature>
<comment type="caution">
    <text evidence="6">The sequence shown here is derived from an EMBL/GenBank/DDBJ whole genome shotgun (WGS) entry which is preliminary data.</text>
</comment>
<evidence type="ECO:0000259" key="5">
    <source>
        <dbReference type="PROSITE" id="PS50020"/>
    </source>
</evidence>
<feature type="non-terminal residue" evidence="6">
    <location>
        <position position="1"/>
    </location>
</feature>
<reference evidence="6 7" key="1">
    <citation type="submission" date="2019-01" db="EMBL/GenBank/DDBJ databases">
        <title>A draft genome assembly of the solar-powered sea slug Elysia chlorotica.</title>
        <authorList>
            <person name="Cai H."/>
            <person name="Li Q."/>
            <person name="Fang X."/>
            <person name="Li J."/>
            <person name="Curtis N.E."/>
            <person name="Altenburger A."/>
            <person name="Shibata T."/>
            <person name="Feng M."/>
            <person name="Maeda T."/>
            <person name="Schwartz J.A."/>
            <person name="Shigenobu S."/>
            <person name="Lundholm N."/>
            <person name="Nishiyama T."/>
            <person name="Yang H."/>
            <person name="Hasebe M."/>
            <person name="Li S."/>
            <person name="Pierce S.K."/>
            <person name="Wang J."/>
        </authorList>
    </citation>
    <scope>NUCLEOTIDE SEQUENCE [LARGE SCALE GENOMIC DNA]</scope>
    <source>
        <strain evidence="6">EC2010</strain>
        <tissue evidence="6">Whole organism of an adult</tissue>
    </source>
</reference>
<feature type="compositionally biased region" description="Polar residues" evidence="4">
    <location>
        <begin position="153"/>
        <end position="181"/>
    </location>
</feature>
<dbReference type="CDD" id="cd00201">
    <property type="entry name" value="WW"/>
    <property type="match status" value="1"/>
</dbReference>
<feature type="region of interest" description="Disordered" evidence="4">
    <location>
        <begin position="686"/>
        <end position="708"/>
    </location>
</feature>
<dbReference type="InterPro" id="IPR038867">
    <property type="entry name" value="WAC"/>
</dbReference>
<feature type="domain" description="WW" evidence="5">
    <location>
        <begin position="190"/>
        <end position="217"/>
    </location>
</feature>
<keyword evidence="2" id="KW-0156">Chromatin regulator</keyword>
<evidence type="ECO:0000256" key="2">
    <source>
        <dbReference type="ARBA" id="ARBA00022853"/>
    </source>
</evidence>
<dbReference type="GO" id="GO:0000993">
    <property type="term" value="F:RNA polymerase II complex binding"/>
    <property type="evidence" value="ECO:0007669"/>
    <property type="project" value="TreeGrafter"/>
</dbReference>
<keyword evidence="3" id="KW-0539">Nucleus</keyword>
<dbReference type="InterPro" id="IPR036020">
    <property type="entry name" value="WW_dom_sf"/>
</dbReference>
<feature type="compositionally biased region" description="Polar residues" evidence="4">
    <location>
        <begin position="441"/>
        <end position="476"/>
    </location>
</feature>
<dbReference type="PROSITE" id="PS01159">
    <property type="entry name" value="WW_DOMAIN_1"/>
    <property type="match status" value="1"/>
</dbReference>
<dbReference type="InterPro" id="IPR001202">
    <property type="entry name" value="WW_dom"/>
</dbReference>
<feature type="compositionally biased region" description="Basic and acidic residues" evidence="4">
    <location>
        <begin position="377"/>
        <end position="386"/>
    </location>
</feature>
<dbReference type="PANTHER" id="PTHR15911:SF6">
    <property type="entry name" value="WW DOMAIN-CONTAINING ADAPTER PROTEIN WITH COILED-COIL"/>
    <property type="match status" value="1"/>
</dbReference>
<dbReference type="GO" id="GO:0005634">
    <property type="term" value="C:nucleus"/>
    <property type="evidence" value="ECO:0007669"/>
    <property type="project" value="UniProtKB-SubCell"/>
</dbReference>
<evidence type="ECO:0000256" key="4">
    <source>
        <dbReference type="SAM" id="MobiDB-lite"/>
    </source>
</evidence>
<feature type="region of interest" description="Disordered" evidence="4">
    <location>
        <begin position="531"/>
        <end position="595"/>
    </location>
</feature>
<feature type="compositionally biased region" description="Basic and acidic residues" evidence="4">
    <location>
        <begin position="223"/>
        <end position="235"/>
    </location>
</feature>
<proteinExistence type="predicted"/>
<evidence type="ECO:0000313" key="6">
    <source>
        <dbReference type="EMBL" id="RUS75403.1"/>
    </source>
</evidence>
<evidence type="ECO:0000256" key="3">
    <source>
        <dbReference type="ARBA" id="ARBA00023242"/>
    </source>
</evidence>
<feature type="compositionally biased region" description="Basic and acidic residues" evidence="4">
    <location>
        <begin position="33"/>
        <end position="51"/>
    </location>
</feature>
<organism evidence="6 7">
    <name type="scientific">Elysia chlorotica</name>
    <name type="common">Eastern emerald elysia</name>
    <name type="synonym">Sea slug</name>
    <dbReference type="NCBI Taxonomy" id="188477"/>
    <lineage>
        <taxon>Eukaryota</taxon>
        <taxon>Metazoa</taxon>
        <taxon>Spiralia</taxon>
        <taxon>Lophotrochozoa</taxon>
        <taxon>Mollusca</taxon>
        <taxon>Gastropoda</taxon>
        <taxon>Heterobranchia</taxon>
        <taxon>Euthyneura</taxon>
        <taxon>Panpulmonata</taxon>
        <taxon>Sacoglossa</taxon>
        <taxon>Placobranchoidea</taxon>
        <taxon>Plakobranchidae</taxon>
        <taxon>Elysia</taxon>
    </lineage>
</organism>